<feature type="compositionally biased region" description="Polar residues" evidence="1">
    <location>
        <begin position="420"/>
        <end position="436"/>
    </location>
</feature>
<gene>
    <name evidence="2" type="ORF">FE257_012531</name>
</gene>
<evidence type="ECO:0000313" key="3">
    <source>
        <dbReference type="Proteomes" id="UP001194746"/>
    </source>
</evidence>
<feature type="region of interest" description="Disordered" evidence="1">
    <location>
        <begin position="1"/>
        <end position="38"/>
    </location>
</feature>
<comment type="caution">
    <text evidence="2">The sequence shown here is derived from an EMBL/GenBank/DDBJ whole genome shotgun (WGS) entry which is preliminary data.</text>
</comment>
<dbReference type="Proteomes" id="UP001194746">
    <property type="component" value="Unassembled WGS sequence"/>
</dbReference>
<feature type="region of interest" description="Disordered" evidence="1">
    <location>
        <begin position="420"/>
        <end position="439"/>
    </location>
</feature>
<sequence length="649" mass="70786">MSQFQLFPSVSPRTKASKNPFRREYKAPAVSVQSSISVPLEDFKSEKAKAEAVIVQVIEPSSIKRPTKVHLARSASGSPKPDTPESRTMHSPPNAQSEQWSSPLSEIDSKSLLRSDSPATTVESAVSPVIPMRSMFPRYDPNKPLNQQNYYPQPAPATETRRPKPPQLTIVPPPEIDQSLGPKTVPASVMNFPSIPAARYSSAEELKNLWEAANGQRPQGLAGVYNLRVARTDSATFTFGDPKSPFYTVQTYSTDELSIQRANPTNPKSNVPIMTLKLEDRRRRELPNDGRVTQLFSRLAAMLAIDEAKELAKHHLLDSGEAAEVEANALKRAAAHESCRLSWNHAKQVYELRHPSFSKQYHQQQPLIGAAGVPLSPLQSKYSGLLHISVSSPSSTDEYGNAARQPPAIIVTTPSPANAVDSANVTATPRTSTLPMTDTDEPLASLDLATMTLSVSAAAITATIPSLYAIDSVVSAMFAVAVSDTLTNPILAEMDLYHPYEHQPPYVVGGGAHFTGNLVATVAERDDARQGMQLVSKIRSKAEESLQKRRSWFRFWGSSSKSAEPRRTGKGKGSGGSSQVVVEEFDLERYGHYGGSSSREGEKLPGVTRSVIKVLFWGLRLVVKGLTLLVKILAWTLVTLTRCATSDKL</sequence>
<evidence type="ECO:0000256" key="1">
    <source>
        <dbReference type="SAM" id="MobiDB-lite"/>
    </source>
</evidence>
<dbReference type="AlphaFoldDB" id="A0AAD4CUT0"/>
<reference evidence="2" key="1">
    <citation type="journal article" date="2019" name="Beilstein J. Org. Chem.">
        <title>Nanangenines: drimane sesquiterpenoids as the dominant metabolite cohort of a novel Australian fungus, Aspergillus nanangensis.</title>
        <authorList>
            <person name="Lacey H.J."/>
            <person name="Gilchrist C.L.M."/>
            <person name="Crombie A."/>
            <person name="Kalaitzis J.A."/>
            <person name="Vuong D."/>
            <person name="Rutledge P.J."/>
            <person name="Turner P."/>
            <person name="Pitt J.I."/>
            <person name="Lacey E."/>
            <person name="Chooi Y.H."/>
            <person name="Piggott A.M."/>
        </authorList>
    </citation>
    <scope>NUCLEOTIDE SEQUENCE</scope>
    <source>
        <strain evidence="2">MST-FP2251</strain>
    </source>
</reference>
<name>A0AAD4CUT0_ASPNN</name>
<dbReference type="EMBL" id="VCAU01000009">
    <property type="protein sequence ID" value="KAF9893120.1"/>
    <property type="molecule type" value="Genomic_DNA"/>
</dbReference>
<reference evidence="2" key="2">
    <citation type="submission" date="2020-02" db="EMBL/GenBank/DDBJ databases">
        <authorList>
            <person name="Gilchrist C.L.M."/>
            <person name="Chooi Y.-H."/>
        </authorList>
    </citation>
    <scope>NUCLEOTIDE SEQUENCE</scope>
    <source>
        <strain evidence="2">MST-FP2251</strain>
    </source>
</reference>
<feature type="region of interest" description="Disordered" evidence="1">
    <location>
        <begin position="64"/>
        <end position="106"/>
    </location>
</feature>
<feature type="region of interest" description="Disordered" evidence="1">
    <location>
        <begin position="133"/>
        <end position="168"/>
    </location>
</feature>
<accession>A0AAD4CUT0</accession>
<evidence type="ECO:0000313" key="2">
    <source>
        <dbReference type="EMBL" id="KAF9893120.1"/>
    </source>
</evidence>
<feature type="compositionally biased region" description="Polar residues" evidence="1">
    <location>
        <begin position="1"/>
        <end position="14"/>
    </location>
</feature>
<feature type="compositionally biased region" description="Polar residues" evidence="1">
    <location>
        <begin position="89"/>
        <end position="104"/>
    </location>
</feature>
<keyword evidence="3" id="KW-1185">Reference proteome</keyword>
<organism evidence="2 3">
    <name type="scientific">Aspergillus nanangensis</name>
    <dbReference type="NCBI Taxonomy" id="2582783"/>
    <lineage>
        <taxon>Eukaryota</taxon>
        <taxon>Fungi</taxon>
        <taxon>Dikarya</taxon>
        <taxon>Ascomycota</taxon>
        <taxon>Pezizomycotina</taxon>
        <taxon>Eurotiomycetes</taxon>
        <taxon>Eurotiomycetidae</taxon>
        <taxon>Eurotiales</taxon>
        <taxon>Aspergillaceae</taxon>
        <taxon>Aspergillus</taxon>
        <taxon>Aspergillus subgen. Circumdati</taxon>
    </lineage>
</organism>
<proteinExistence type="predicted"/>
<protein>
    <submittedName>
        <fullName evidence="2">Uncharacterized protein</fullName>
    </submittedName>
</protein>